<reference evidence="1" key="1">
    <citation type="submission" date="2021-06" db="EMBL/GenBank/DDBJ databases">
        <authorList>
            <person name="Kallberg Y."/>
            <person name="Tangrot J."/>
            <person name="Rosling A."/>
        </authorList>
    </citation>
    <scope>NUCLEOTIDE SEQUENCE</scope>
    <source>
        <strain evidence="1">MA453B</strain>
    </source>
</reference>
<comment type="caution">
    <text evidence="1">The sequence shown here is derived from an EMBL/GenBank/DDBJ whole genome shotgun (WGS) entry which is preliminary data.</text>
</comment>
<dbReference type="Proteomes" id="UP000789405">
    <property type="component" value="Unassembled WGS sequence"/>
</dbReference>
<keyword evidence="2" id="KW-1185">Reference proteome</keyword>
<protein>
    <submittedName>
        <fullName evidence="1">17736_t:CDS:1</fullName>
    </submittedName>
</protein>
<dbReference type="OrthoDB" id="2447694at2759"/>
<sequence length="284" mass="32397">MTFVMKFLRILHPTSLFSSLSDLRLLASRKLVKSLLKKEGLPDIATSASMFLKDDINALGVKFRTVVNFPEEYILPQINRKILKLENLDIDKFGIVNGQIRTFIRKMNWVVVNEAVEGTRESNTDTLVDNLLRVVEFDVDPLAIRSYISAEPEFVVSKRGMALVIEGDDKHLKNVRNLTNYGETQLAAKIIACGNENVMDKVTDQIIFAMRVISMHVTFYKATIPKEYWANLHKGLPKKHSVEIMRWPAENGERTGLDLANPEGRKRVLRSLVKIRQFALGHDF</sequence>
<gene>
    <name evidence="1" type="ORF">DERYTH_LOCUS944</name>
</gene>
<dbReference type="EMBL" id="CAJVPY010000235">
    <property type="protein sequence ID" value="CAG8459675.1"/>
    <property type="molecule type" value="Genomic_DNA"/>
</dbReference>
<evidence type="ECO:0000313" key="2">
    <source>
        <dbReference type="Proteomes" id="UP000789405"/>
    </source>
</evidence>
<accession>A0A9N8VTS5</accession>
<name>A0A9N8VTS5_9GLOM</name>
<dbReference type="AlphaFoldDB" id="A0A9N8VTS5"/>
<proteinExistence type="predicted"/>
<organism evidence="1 2">
    <name type="scientific">Dentiscutata erythropus</name>
    <dbReference type="NCBI Taxonomy" id="1348616"/>
    <lineage>
        <taxon>Eukaryota</taxon>
        <taxon>Fungi</taxon>
        <taxon>Fungi incertae sedis</taxon>
        <taxon>Mucoromycota</taxon>
        <taxon>Glomeromycotina</taxon>
        <taxon>Glomeromycetes</taxon>
        <taxon>Diversisporales</taxon>
        <taxon>Gigasporaceae</taxon>
        <taxon>Dentiscutata</taxon>
    </lineage>
</organism>
<evidence type="ECO:0000313" key="1">
    <source>
        <dbReference type="EMBL" id="CAG8459675.1"/>
    </source>
</evidence>